<dbReference type="InterPro" id="IPR007268">
    <property type="entry name" value="Rad9/Ddc1"/>
</dbReference>
<dbReference type="PANTHER" id="PTHR15237:SF2">
    <property type="entry name" value="CELL CYCLE CHECKPOINT CONTROL PROTEIN RAD9B"/>
    <property type="match status" value="1"/>
</dbReference>
<organism evidence="15 16">
    <name type="scientific">Anguilla anguilla</name>
    <name type="common">European freshwater eel</name>
    <name type="synonym">Muraena anguilla</name>
    <dbReference type="NCBI Taxonomy" id="7936"/>
    <lineage>
        <taxon>Eukaryota</taxon>
        <taxon>Metazoa</taxon>
        <taxon>Chordata</taxon>
        <taxon>Craniata</taxon>
        <taxon>Vertebrata</taxon>
        <taxon>Euteleostomi</taxon>
        <taxon>Actinopterygii</taxon>
        <taxon>Neopterygii</taxon>
        <taxon>Teleostei</taxon>
        <taxon>Anguilliformes</taxon>
        <taxon>Anguillidae</taxon>
        <taxon>Anguilla</taxon>
    </lineage>
</organism>
<proteinExistence type="inferred from homology"/>
<keyword evidence="9" id="KW-0269">Exonuclease</keyword>
<dbReference type="PANTHER" id="PTHR15237">
    <property type="entry name" value="DNA REPAIR PROTEIN RAD9"/>
    <property type="match status" value="1"/>
</dbReference>
<comment type="subcellular location">
    <subcellularLocation>
        <location evidence="2">Nucleus</location>
    </subcellularLocation>
</comment>
<dbReference type="GO" id="GO:0006281">
    <property type="term" value="P:DNA repair"/>
    <property type="evidence" value="ECO:0007669"/>
    <property type="project" value="TreeGrafter"/>
</dbReference>
<gene>
    <name evidence="15" type="ORF">ANANG_G00191750</name>
</gene>
<dbReference type="GO" id="GO:0030896">
    <property type="term" value="C:checkpoint clamp complex"/>
    <property type="evidence" value="ECO:0007669"/>
    <property type="project" value="InterPro"/>
</dbReference>
<evidence type="ECO:0000256" key="2">
    <source>
        <dbReference type="ARBA" id="ARBA00004123"/>
    </source>
</evidence>
<dbReference type="FunFam" id="3.70.10.10:FF:000005">
    <property type="entry name" value="Cell cycle checkpoint control protein"/>
    <property type="match status" value="1"/>
</dbReference>
<evidence type="ECO:0000256" key="4">
    <source>
        <dbReference type="ARBA" id="ARBA00012115"/>
    </source>
</evidence>
<comment type="similarity">
    <text evidence="3">Belongs to the rad9 family.</text>
</comment>
<evidence type="ECO:0000256" key="14">
    <source>
        <dbReference type="SAM" id="MobiDB-lite"/>
    </source>
</evidence>
<dbReference type="InterPro" id="IPR046938">
    <property type="entry name" value="DNA_clamp_sf"/>
</dbReference>
<evidence type="ECO:0000256" key="8">
    <source>
        <dbReference type="ARBA" id="ARBA00022801"/>
    </source>
</evidence>
<dbReference type="EMBL" id="JAFIRN010000010">
    <property type="protein sequence ID" value="KAG5840727.1"/>
    <property type="molecule type" value="Genomic_DNA"/>
</dbReference>
<evidence type="ECO:0000256" key="10">
    <source>
        <dbReference type="ARBA" id="ARBA00023242"/>
    </source>
</evidence>
<accession>A0A9D3M2Z7</accession>
<evidence type="ECO:0000256" key="3">
    <source>
        <dbReference type="ARBA" id="ARBA00008494"/>
    </source>
</evidence>
<evidence type="ECO:0000256" key="12">
    <source>
        <dbReference type="ARBA" id="ARBA00069752"/>
    </source>
</evidence>
<name>A0A9D3M2Z7_ANGAN</name>
<dbReference type="GO" id="GO:0008311">
    <property type="term" value="F:double-stranded DNA 3'-5' DNA exonuclease activity"/>
    <property type="evidence" value="ECO:0007669"/>
    <property type="project" value="UniProtKB-EC"/>
</dbReference>
<dbReference type="Proteomes" id="UP001044222">
    <property type="component" value="Chromosome 10"/>
</dbReference>
<dbReference type="GO" id="GO:0071479">
    <property type="term" value="P:cellular response to ionizing radiation"/>
    <property type="evidence" value="ECO:0007669"/>
    <property type="project" value="TreeGrafter"/>
</dbReference>
<evidence type="ECO:0000313" key="15">
    <source>
        <dbReference type="EMBL" id="KAG5840727.1"/>
    </source>
</evidence>
<comment type="caution">
    <text evidence="15">The sequence shown here is derived from an EMBL/GenBank/DDBJ whole genome shotgun (WGS) entry which is preliminary data.</text>
</comment>
<keyword evidence="10" id="KW-0539">Nucleus</keyword>
<keyword evidence="16" id="KW-1185">Reference proteome</keyword>
<evidence type="ECO:0000256" key="7">
    <source>
        <dbReference type="ARBA" id="ARBA00022763"/>
    </source>
</evidence>
<evidence type="ECO:0000256" key="5">
    <source>
        <dbReference type="ARBA" id="ARBA00022553"/>
    </source>
</evidence>
<keyword evidence="8" id="KW-0378">Hydrolase</keyword>
<comment type="catalytic activity">
    <reaction evidence="1">
        <text>Exonucleolytic cleavage in the 3'- to 5'-direction to yield nucleoside 5'-phosphates.</text>
        <dbReference type="EC" id="3.1.11.2"/>
    </reaction>
</comment>
<evidence type="ECO:0000256" key="6">
    <source>
        <dbReference type="ARBA" id="ARBA00022722"/>
    </source>
</evidence>
<feature type="region of interest" description="Disordered" evidence="14">
    <location>
        <begin position="348"/>
        <end position="374"/>
    </location>
</feature>
<comment type="function">
    <text evidence="11">Component of the 9-1-1 cell-cycle checkpoint response complex that plays a major role in DNA repair. The 9-1-1 complex is recruited to DNA lesion upon damage by the RAD17-replication factor C (RFC) clamp loader complex. Acts then as a sliding clamp platform on DNA for several proteins involved in long-patch base excision repair (LP-BER). The 9-1-1 complex stimulates DNA polymerase beta (POLB) activity by increasing its affinity for the 3'-OH end of the primer-template and stabilizes POLB to those sites where LP-BER proceeds; endonuclease FEN1 cleavage activity on substrates with double, nick, or gap flaps of distinct sequences and lengths; and DNA ligase I (LIG1) on long-patch base excision repair substrates. The 9-1-1 complex is necessary for the recruitment of RHNO1 to sites of double-stranded breaks (DSB) occurring during the S phase. RAD9A possesses 3'-&gt;5' double stranded DNA exonuclease activity.</text>
</comment>
<feature type="compositionally biased region" description="Basic and acidic residues" evidence="14">
    <location>
        <begin position="415"/>
        <end position="437"/>
    </location>
</feature>
<dbReference type="SUPFAM" id="SSF55979">
    <property type="entry name" value="DNA clamp"/>
    <property type="match status" value="1"/>
</dbReference>
<evidence type="ECO:0000256" key="11">
    <source>
        <dbReference type="ARBA" id="ARBA00059283"/>
    </source>
</evidence>
<keyword evidence="6" id="KW-0540">Nuclease</keyword>
<keyword evidence="5" id="KW-0597">Phosphoprotein</keyword>
<dbReference type="AlphaFoldDB" id="A0A9D3M2Z7"/>
<dbReference type="Pfam" id="PF04139">
    <property type="entry name" value="Rad9"/>
    <property type="match status" value="1"/>
</dbReference>
<dbReference type="CDD" id="cd00577">
    <property type="entry name" value="PCNA"/>
    <property type="match status" value="1"/>
</dbReference>
<protein>
    <recommendedName>
        <fullName evidence="12">Cell cycle checkpoint control protein RAD9A</fullName>
        <ecNumber evidence="4">3.1.11.2</ecNumber>
    </recommendedName>
    <alternativeName>
        <fullName evidence="13">DNA repair exonuclease rad9 homolog A</fullName>
    </alternativeName>
</protein>
<feature type="region of interest" description="Disordered" evidence="14">
    <location>
        <begin position="391"/>
        <end position="437"/>
    </location>
</feature>
<reference evidence="15" key="1">
    <citation type="submission" date="2021-01" db="EMBL/GenBank/DDBJ databases">
        <title>A chromosome-scale assembly of European eel, Anguilla anguilla.</title>
        <authorList>
            <person name="Henkel C."/>
            <person name="Jong-Raadsen S.A."/>
            <person name="Dufour S."/>
            <person name="Weltzien F.-A."/>
            <person name="Palstra A.P."/>
            <person name="Pelster B."/>
            <person name="Spaink H.P."/>
            <person name="Van Den Thillart G.E."/>
            <person name="Jansen H."/>
            <person name="Zahm M."/>
            <person name="Klopp C."/>
            <person name="Cedric C."/>
            <person name="Louis A."/>
            <person name="Berthelot C."/>
            <person name="Parey E."/>
            <person name="Roest Crollius H."/>
            <person name="Montfort J."/>
            <person name="Robinson-Rechavi M."/>
            <person name="Bucao C."/>
            <person name="Bouchez O."/>
            <person name="Gislard M."/>
            <person name="Lluch J."/>
            <person name="Milhes M."/>
            <person name="Lampietro C."/>
            <person name="Lopez Roques C."/>
            <person name="Donnadieu C."/>
            <person name="Braasch I."/>
            <person name="Desvignes T."/>
            <person name="Postlethwait J."/>
            <person name="Bobe J."/>
            <person name="Guiguen Y."/>
            <person name="Dirks R."/>
        </authorList>
    </citation>
    <scope>NUCLEOTIDE SEQUENCE</scope>
    <source>
        <strain evidence="15">Tag_6206</strain>
        <tissue evidence="15">Liver</tissue>
    </source>
</reference>
<dbReference type="GO" id="GO:0031573">
    <property type="term" value="P:mitotic intra-S DNA damage checkpoint signaling"/>
    <property type="evidence" value="ECO:0007669"/>
    <property type="project" value="TreeGrafter"/>
</dbReference>
<evidence type="ECO:0000256" key="1">
    <source>
        <dbReference type="ARBA" id="ARBA00000493"/>
    </source>
</evidence>
<evidence type="ECO:0000313" key="16">
    <source>
        <dbReference type="Proteomes" id="UP001044222"/>
    </source>
</evidence>
<dbReference type="GO" id="GO:0000076">
    <property type="term" value="P:DNA replication checkpoint signaling"/>
    <property type="evidence" value="ECO:0007669"/>
    <property type="project" value="TreeGrafter"/>
</dbReference>
<sequence>MKCVIEGNNVKVFGKALHALSRIGNELWLDPLEKGLAVRSVNMAHSAYACFLFSPLFFQQYTQGAELPRDPTNLKCKLAMKSVLPLFRCLATIERNVKRCKISISLPDSRVIFQFFCRHGITKTHNLGFQECEPLQAVFPVHLCPNVLKAQARLLGDIVMHFPVYQEEVTLTLSPMRVNVKNFYEEDKELMKAMHTEMSLNPEEFDYFQVGVDSDITFCLKELRGLLSFAESYCLPVAIHFGLPGKPISFSVVDMVLEASVVLATLADPESRTPSQAPDPQEEARTPGAPGCGGETDSRSPAASQPPVQGDITPRLGPVEQLVASSQGSPVFSGQARMRELLGLHSRAHVDDRGEVRADGGLGSQEPAKTTPAPPATLKFCSLLFAAVSGPQGGGGAAAAPSLARCSDSEEEEGHDAGFDADPRPPESHASAGRREI</sequence>
<evidence type="ECO:0000256" key="13">
    <source>
        <dbReference type="ARBA" id="ARBA00079896"/>
    </source>
</evidence>
<feature type="compositionally biased region" description="Basic and acidic residues" evidence="14">
    <location>
        <begin position="348"/>
        <end position="358"/>
    </location>
</feature>
<feature type="region of interest" description="Disordered" evidence="14">
    <location>
        <begin position="268"/>
        <end position="314"/>
    </location>
</feature>
<dbReference type="EC" id="3.1.11.2" evidence="4"/>
<keyword evidence="7" id="KW-0227">DNA damage</keyword>
<evidence type="ECO:0000256" key="9">
    <source>
        <dbReference type="ARBA" id="ARBA00022839"/>
    </source>
</evidence>
<dbReference type="Gene3D" id="3.70.10.10">
    <property type="match status" value="1"/>
</dbReference>